<reference evidence="3 4" key="1">
    <citation type="submission" date="2020-08" db="EMBL/GenBank/DDBJ databases">
        <title>Genomic Encyclopedia of Type Strains, Phase IV (KMG-IV): sequencing the most valuable type-strain genomes for metagenomic binning, comparative biology and taxonomic classification.</title>
        <authorList>
            <person name="Goeker M."/>
        </authorList>
    </citation>
    <scope>NUCLEOTIDE SEQUENCE [LARGE SCALE GENOMIC DNA]</scope>
    <source>
        <strain evidence="3 4">DSM 17245</strain>
    </source>
</reference>
<dbReference type="AlphaFoldDB" id="A0A7W9SHA3"/>
<proteinExistence type="predicted"/>
<dbReference type="PANTHER" id="PTHR43358">
    <property type="entry name" value="ALPHA/BETA-HYDROLASE"/>
    <property type="match status" value="1"/>
</dbReference>
<organism evidence="3 4">
    <name type="scientific">Oribacterium sinus</name>
    <dbReference type="NCBI Taxonomy" id="237576"/>
    <lineage>
        <taxon>Bacteria</taxon>
        <taxon>Bacillati</taxon>
        <taxon>Bacillota</taxon>
        <taxon>Clostridia</taxon>
        <taxon>Lachnospirales</taxon>
        <taxon>Lachnospiraceae</taxon>
        <taxon>Oribacterium</taxon>
    </lineage>
</organism>
<accession>A0A7W9SHA3</accession>
<name>A0A7W9SHA3_9FIRM</name>
<dbReference type="PANTHER" id="PTHR43358:SF4">
    <property type="entry name" value="ALPHA_BETA HYDROLASE FOLD-1 DOMAIN-CONTAINING PROTEIN"/>
    <property type="match status" value="1"/>
</dbReference>
<feature type="transmembrane region" description="Helical" evidence="1">
    <location>
        <begin position="6"/>
        <end position="26"/>
    </location>
</feature>
<keyword evidence="1" id="KW-0812">Transmembrane</keyword>
<dbReference type="Proteomes" id="UP000522163">
    <property type="component" value="Unassembled WGS sequence"/>
</dbReference>
<keyword evidence="1" id="KW-1133">Transmembrane helix</keyword>
<dbReference type="Gene3D" id="3.40.50.1820">
    <property type="entry name" value="alpha/beta hydrolase"/>
    <property type="match status" value="1"/>
</dbReference>
<dbReference type="EMBL" id="JACHHH010000006">
    <property type="protein sequence ID" value="MBB6041415.1"/>
    <property type="molecule type" value="Genomic_DNA"/>
</dbReference>
<dbReference type="InterPro" id="IPR001375">
    <property type="entry name" value="Peptidase_S9_cat"/>
</dbReference>
<dbReference type="GO" id="GO:0006508">
    <property type="term" value="P:proteolysis"/>
    <property type="evidence" value="ECO:0007669"/>
    <property type="project" value="InterPro"/>
</dbReference>
<dbReference type="InterPro" id="IPR052920">
    <property type="entry name" value="DNA-binding_regulatory"/>
</dbReference>
<protein>
    <recommendedName>
        <fullName evidence="2">Peptidase S9 prolyl oligopeptidase catalytic domain-containing protein</fullName>
    </recommendedName>
</protein>
<sequence>MIIKNINISILAVIFISILILFLAFVSMLGKNIFYGEGQSLEESMEWQSEHYDTSFYNGLQKEEFTVKSYDSYVLHGEILKNPTPSSKYVIISHGHYDTRYGSLKYASIYLSLGYNCIIYDLRGHGANRRTFCSYSVREGKDLAEIVHFFQAKLGRNAEIGLHGESLGAATTIASLKDVQNVSFAVADCGFSDIENVLEVIWRYSHIPTAIGPVMNQYAKLRFGIPISAMRPIDSLAKNQVPILFIHGAADQYILPANSERLYEATKGKRDLLLVPKAGHAESVFVNKSLYTEKLKDFLSSLAS</sequence>
<dbReference type="GO" id="GO:0008236">
    <property type="term" value="F:serine-type peptidase activity"/>
    <property type="evidence" value="ECO:0007669"/>
    <property type="project" value="InterPro"/>
</dbReference>
<evidence type="ECO:0000256" key="1">
    <source>
        <dbReference type="SAM" id="Phobius"/>
    </source>
</evidence>
<gene>
    <name evidence="3" type="ORF">HNQ46_001395</name>
</gene>
<dbReference type="SUPFAM" id="SSF53474">
    <property type="entry name" value="alpha/beta-Hydrolases"/>
    <property type="match status" value="1"/>
</dbReference>
<dbReference type="InterPro" id="IPR029058">
    <property type="entry name" value="AB_hydrolase_fold"/>
</dbReference>
<dbReference type="Pfam" id="PF00326">
    <property type="entry name" value="Peptidase_S9"/>
    <property type="match status" value="1"/>
</dbReference>
<comment type="caution">
    <text evidence="3">The sequence shown here is derived from an EMBL/GenBank/DDBJ whole genome shotgun (WGS) entry which is preliminary data.</text>
</comment>
<evidence type="ECO:0000313" key="3">
    <source>
        <dbReference type="EMBL" id="MBB6041415.1"/>
    </source>
</evidence>
<evidence type="ECO:0000259" key="2">
    <source>
        <dbReference type="Pfam" id="PF00326"/>
    </source>
</evidence>
<dbReference type="RefSeq" id="WP_183684033.1">
    <property type="nucleotide sequence ID" value="NZ_JACHHH010000006.1"/>
</dbReference>
<dbReference type="GeneID" id="85014934"/>
<feature type="domain" description="Peptidase S9 prolyl oligopeptidase catalytic" evidence="2">
    <location>
        <begin position="110"/>
        <end position="298"/>
    </location>
</feature>
<evidence type="ECO:0000313" key="4">
    <source>
        <dbReference type="Proteomes" id="UP000522163"/>
    </source>
</evidence>
<keyword evidence="1" id="KW-0472">Membrane</keyword>